<evidence type="ECO:0000313" key="1">
    <source>
        <dbReference type="EMBL" id="CKA69285.1"/>
    </source>
</evidence>
<sequence>METRLTRCYAIWIRTKEEGQPSFLVEKKAIKHDGGIFLDLYSMKIKEQTRKLAAGCTGVGQGEADVV</sequence>
<accession>A0A0T8U1P5</accession>
<evidence type="ECO:0000313" key="2">
    <source>
        <dbReference type="Proteomes" id="UP000041827"/>
    </source>
</evidence>
<dbReference type="Proteomes" id="UP000041827">
    <property type="component" value="Unassembled WGS sequence"/>
</dbReference>
<organism evidence="1 2">
    <name type="scientific">Streptococcus pseudopneumoniae</name>
    <dbReference type="NCBI Taxonomy" id="257758"/>
    <lineage>
        <taxon>Bacteria</taxon>
        <taxon>Bacillati</taxon>
        <taxon>Bacillota</taxon>
        <taxon>Bacilli</taxon>
        <taxon>Lactobacillales</taxon>
        <taxon>Streptococcaceae</taxon>
        <taxon>Streptococcus</taxon>
    </lineage>
</organism>
<reference evidence="2" key="1">
    <citation type="submission" date="2015-03" db="EMBL/GenBank/DDBJ databases">
        <authorList>
            <consortium name="Pathogen Informatics"/>
        </authorList>
    </citation>
    <scope>NUCLEOTIDE SEQUENCE [LARGE SCALE GENOMIC DNA]</scope>
    <source>
        <strain evidence="2">SMRU2248</strain>
    </source>
</reference>
<dbReference type="EMBL" id="CMJT01000002">
    <property type="protein sequence ID" value="CKA69285.1"/>
    <property type="molecule type" value="Genomic_DNA"/>
</dbReference>
<proteinExistence type="predicted"/>
<gene>
    <name evidence="1" type="ORF">ERS021757_00288</name>
</gene>
<protein>
    <submittedName>
        <fullName evidence="1">Uncharacterized protein</fullName>
    </submittedName>
</protein>
<name>A0A0T8U1P5_9STRE</name>
<dbReference type="AlphaFoldDB" id="A0A0T8U1P5"/>